<dbReference type="Proteomes" id="UP000190027">
    <property type="component" value="Unassembled WGS sequence"/>
</dbReference>
<protein>
    <submittedName>
        <fullName evidence="1">Uncharacterized protein</fullName>
    </submittedName>
</protein>
<gene>
    <name evidence="1" type="ORF">SAMN02745704_01180</name>
</gene>
<dbReference type="AlphaFoldDB" id="A0A1T4WMW1"/>
<organism evidence="1 2">
    <name type="scientific">Paucidesulfovibrio gracilis DSM 16080</name>
    <dbReference type="NCBI Taxonomy" id="1121449"/>
    <lineage>
        <taxon>Bacteria</taxon>
        <taxon>Pseudomonadati</taxon>
        <taxon>Thermodesulfobacteriota</taxon>
        <taxon>Desulfovibrionia</taxon>
        <taxon>Desulfovibrionales</taxon>
        <taxon>Desulfovibrionaceae</taxon>
        <taxon>Paucidesulfovibrio</taxon>
    </lineage>
</organism>
<sequence length="115" mass="13310">MRTYCIEDIPREHADIIAKTLDQRGWKGPIEGIWYVPISEALLEQEQQEHLDSCGPYMMALERIDRPECSDFKLELLVRARNRMRCSCVAYASPAAREWAINLIDEIFQAQDVPA</sequence>
<dbReference type="EMBL" id="FUYC01000003">
    <property type="protein sequence ID" value="SKA78700.1"/>
    <property type="molecule type" value="Genomic_DNA"/>
</dbReference>
<reference evidence="1 2" key="1">
    <citation type="submission" date="2017-02" db="EMBL/GenBank/DDBJ databases">
        <authorList>
            <person name="Peterson S.W."/>
        </authorList>
    </citation>
    <scope>NUCLEOTIDE SEQUENCE [LARGE SCALE GENOMIC DNA]</scope>
    <source>
        <strain evidence="1 2">DSM 16080</strain>
    </source>
</reference>
<evidence type="ECO:0000313" key="1">
    <source>
        <dbReference type="EMBL" id="SKA78700.1"/>
    </source>
</evidence>
<accession>A0A1T4WMW1</accession>
<dbReference type="RefSeq" id="WP_078716742.1">
    <property type="nucleotide sequence ID" value="NZ_FUYC01000003.1"/>
</dbReference>
<proteinExistence type="predicted"/>
<dbReference type="OrthoDB" id="5459426at2"/>
<name>A0A1T4WMW1_9BACT</name>
<evidence type="ECO:0000313" key="2">
    <source>
        <dbReference type="Proteomes" id="UP000190027"/>
    </source>
</evidence>
<keyword evidence="2" id="KW-1185">Reference proteome</keyword>
<dbReference type="STRING" id="1121449.SAMN02745704_01180"/>